<reference evidence="3" key="1">
    <citation type="journal article" date="2014" name="Science">
        <title>Ancient hybridizations among the ancestral genomes of bread wheat.</title>
        <authorList>
            <consortium name="International Wheat Genome Sequencing Consortium,"/>
            <person name="Marcussen T."/>
            <person name="Sandve S.R."/>
            <person name="Heier L."/>
            <person name="Spannagl M."/>
            <person name="Pfeifer M."/>
            <person name="Jakobsen K.S."/>
            <person name="Wulff B.B."/>
            <person name="Steuernagel B."/>
            <person name="Mayer K.F."/>
            <person name="Olsen O.A."/>
        </authorList>
    </citation>
    <scope>NUCLEOTIDE SEQUENCE [LARGE SCALE GENOMIC DNA]</scope>
    <source>
        <strain evidence="3">cv. AL8/78</strain>
    </source>
</reference>
<reference evidence="2" key="4">
    <citation type="submission" date="2019-03" db="UniProtKB">
        <authorList>
            <consortium name="EnsemblPlants"/>
        </authorList>
    </citation>
    <scope>IDENTIFICATION</scope>
</reference>
<reference evidence="2" key="5">
    <citation type="journal article" date="2021" name="G3 (Bethesda)">
        <title>Aegilops tauschii genome assembly Aet v5.0 features greater sequence contiguity and improved annotation.</title>
        <authorList>
            <person name="Wang L."/>
            <person name="Zhu T."/>
            <person name="Rodriguez J.C."/>
            <person name="Deal K.R."/>
            <person name="Dubcovsky J."/>
            <person name="McGuire P.E."/>
            <person name="Lux T."/>
            <person name="Spannagl M."/>
            <person name="Mayer K.F.X."/>
            <person name="Baldrich P."/>
            <person name="Meyers B.C."/>
            <person name="Huo N."/>
            <person name="Gu Y.Q."/>
            <person name="Zhou H."/>
            <person name="Devos K.M."/>
            <person name="Bennetzen J.L."/>
            <person name="Unver T."/>
            <person name="Budak H."/>
            <person name="Gulick P.J."/>
            <person name="Galiba G."/>
            <person name="Kalapos B."/>
            <person name="Nelson D.R."/>
            <person name="Li P."/>
            <person name="You F.M."/>
            <person name="Luo M.C."/>
            <person name="Dvorak J."/>
        </authorList>
    </citation>
    <scope>NUCLEOTIDE SEQUENCE [LARGE SCALE GENOMIC DNA]</scope>
    <source>
        <strain evidence="2">cv. AL8/78</strain>
    </source>
</reference>
<organism evidence="2 3">
    <name type="scientific">Aegilops tauschii subsp. strangulata</name>
    <name type="common">Goatgrass</name>
    <dbReference type="NCBI Taxonomy" id="200361"/>
    <lineage>
        <taxon>Eukaryota</taxon>
        <taxon>Viridiplantae</taxon>
        <taxon>Streptophyta</taxon>
        <taxon>Embryophyta</taxon>
        <taxon>Tracheophyta</taxon>
        <taxon>Spermatophyta</taxon>
        <taxon>Magnoliopsida</taxon>
        <taxon>Liliopsida</taxon>
        <taxon>Poales</taxon>
        <taxon>Poaceae</taxon>
        <taxon>BOP clade</taxon>
        <taxon>Pooideae</taxon>
        <taxon>Triticodae</taxon>
        <taxon>Triticeae</taxon>
        <taxon>Triticinae</taxon>
        <taxon>Aegilops</taxon>
    </lineage>
</organism>
<name>A0A453CIW8_AEGTS</name>
<feature type="compositionally biased region" description="Polar residues" evidence="1">
    <location>
        <begin position="79"/>
        <end position="88"/>
    </location>
</feature>
<dbReference type="Gramene" id="AET2Gv20858200.1">
    <property type="protein sequence ID" value="AET2Gv20858200.1"/>
    <property type="gene ID" value="AET2Gv20858200"/>
</dbReference>
<dbReference type="Proteomes" id="UP000015105">
    <property type="component" value="Chromosome 2D"/>
</dbReference>
<keyword evidence="3" id="KW-1185">Reference proteome</keyword>
<reference evidence="3" key="2">
    <citation type="journal article" date="2017" name="Nat. Plants">
        <title>The Aegilops tauschii genome reveals multiple impacts of transposons.</title>
        <authorList>
            <person name="Zhao G."/>
            <person name="Zou C."/>
            <person name="Li K."/>
            <person name="Wang K."/>
            <person name="Li T."/>
            <person name="Gao L."/>
            <person name="Zhang X."/>
            <person name="Wang H."/>
            <person name="Yang Z."/>
            <person name="Liu X."/>
            <person name="Jiang W."/>
            <person name="Mao L."/>
            <person name="Kong X."/>
            <person name="Jiao Y."/>
            <person name="Jia J."/>
        </authorList>
    </citation>
    <scope>NUCLEOTIDE SEQUENCE [LARGE SCALE GENOMIC DNA]</scope>
    <source>
        <strain evidence="3">cv. AL8/78</strain>
    </source>
</reference>
<accession>A0A453CIW8</accession>
<evidence type="ECO:0000313" key="3">
    <source>
        <dbReference type="Proteomes" id="UP000015105"/>
    </source>
</evidence>
<sequence>NTGTRREVPRTINFEVSNASIGHYSPAQPPTTAPRRAASGLHPNNGQIPHESKGRRNQNPPSKNPPKSSQFKPKHAPLTTPSTKSNPTAHPRISASMGCFLAC</sequence>
<feature type="region of interest" description="Disordered" evidence="1">
    <location>
        <begin position="1"/>
        <end position="95"/>
    </location>
</feature>
<protein>
    <submittedName>
        <fullName evidence="2">Uncharacterized protein</fullName>
    </submittedName>
</protein>
<feature type="compositionally biased region" description="Low complexity" evidence="1">
    <location>
        <begin position="57"/>
        <end position="71"/>
    </location>
</feature>
<proteinExistence type="predicted"/>
<evidence type="ECO:0000313" key="2">
    <source>
        <dbReference type="EnsemblPlants" id="AET2Gv20858200.1"/>
    </source>
</evidence>
<dbReference type="EnsemblPlants" id="AET2Gv20858200.1">
    <property type="protein sequence ID" value="AET2Gv20858200.1"/>
    <property type="gene ID" value="AET2Gv20858200"/>
</dbReference>
<reference evidence="2" key="3">
    <citation type="journal article" date="2017" name="Nature">
        <title>Genome sequence of the progenitor of the wheat D genome Aegilops tauschii.</title>
        <authorList>
            <person name="Luo M.C."/>
            <person name="Gu Y.Q."/>
            <person name="Puiu D."/>
            <person name="Wang H."/>
            <person name="Twardziok S.O."/>
            <person name="Deal K.R."/>
            <person name="Huo N."/>
            <person name="Zhu T."/>
            <person name="Wang L."/>
            <person name="Wang Y."/>
            <person name="McGuire P.E."/>
            <person name="Liu S."/>
            <person name="Long H."/>
            <person name="Ramasamy R.K."/>
            <person name="Rodriguez J.C."/>
            <person name="Van S.L."/>
            <person name="Yuan L."/>
            <person name="Wang Z."/>
            <person name="Xia Z."/>
            <person name="Xiao L."/>
            <person name="Anderson O.D."/>
            <person name="Ouyang S."/>
            <person name="Liang Y."/>
            <person name="Zimin A.V."/>
            <person name="Pertea G."/>
            <person name="Qi P."/>
            <person name="Bennetzen J.L."/>
            <person name="Dai X."/>
            <person name="Dawson M.W."/>
            <person name="Muller H.G."/>
            <person name="Kugler K."/>
            <person name="Rivarola-Duarte L."/>
            <person name="Spannagl M."/>
            <person name="Mayer K.F.X."/>
            <person name="Lu F.H."/>
            <person name="Bevan M.W."/>
            <person name="Leroy P."/>
            <person name="Li P."/>
            <person name="You F.M."/>
            <person name="Sun Q."/>
            <person name="Liu Z."/>
            <person name="Lyons E."/>
            <person name="Wicker T."/>
            <person name="Salzberg S.L."/>
            <person name="Devos K.M."/>
            <person name="Dvorak J."/>
        </authorList>
    </citation>
    <scope>NUCLEOTIDE SEQUENCE [LARGE SCALE GENOMIC DNA]</scope>
    <source>
        <strain evidence="2">cv. AL8/78</strain>
    </source>
</reference>
<dbReference type="AlphaFoldDB" id="A0A453CIW8"/>
<evidence type="ECO:0000256" key="1">
    <source>
        <dbReference type="SAM" id="MobiDB-lite"/>
    </source>
</evidence>